<organism evidence="5 6">
    <name type="scientific">Flavobacterium magnum</name>
    <dbReference type="NCBI Taxonomy" id="2162713"/>
    <lineage>
        <taxon>Bacteria</taxon>
        <taxon>Pseudomonadati</taxon>
        <taxon>Bacteroidota</taxon>
        <taxon>Flavobacteriia</taxon>
        <taxon>Flavobacteriales</taxon>
        <taxon>Flavobacteriaceae</taxon>
        <taxon>Flavobacterium</taxon>
    </lineage>
</organism>
<dbReference type="Proteomes" id="UP000244193">
    <property type="component" value="Chromosome"/>
</dbReference>
<name>A0A2S0RBZ5_9FLAO</name>
<dbReference type="InterPro" id="IPR011004">
    <property type="entry name" value="Trimer_LpxA-like_sf"/>
</dbReference>
<dbReference type="KEGG" id="fmg:HYN48_00225"/>
<dbReference type="GO" id="GO:0005829">
    <property type="term" value="C:cytosol"/>
    <property type="evidence" value="ECO:0007669"/>
    <property type="project" value="TreeGrafter"/>
</dbReference>
<keyword evidence="6" id="KW-1185">Reference proteome</keyword>
<dbReference type="OrthoDB" id="9812571at2"/>
<evidence type="ECO:0000256" key="1">
    <source>
        <dbReference type="ARBA" id="ARBA00007274"/>
    </source>
</evidence>
<dbReference type="InterPro" id="IPR018357">
    <property type="entry name" value="Hexapep_transf_CS"/>
</dbReference>
<protein>
    <submittedName>
        <fullName evidence="5">Capsule biosynthesis protein CapG</fullName>
    </submittedName>
</protein>
<dbReference type="Pfam" id="PF00132">
    <property type="entry name" value="Hexapep"/>
    <property type="match status" value="1"/>
</dbReference>
<dbReference type="Gene3D" id="2.160.10.10">
    <property type="entry name" value="Hexapeptide repeat proteins"/>
    <property type="match status" value="1"/>
</dbReference>
<comment type="similarity">
    <text evidence="1">Belongs to the transferase hexapeptide repeat family.</text>
</comment>
<dbReference type="PANTHER" id="PTHR23416">
    <property type="entry name" value="SIALIC ACID SYNTHASE-RELATED"/>
    <property type="match status" value="1"/>
</dbReference>
<keyword evidence="2" id="KW-0808">Transferase</keyword>
<dbReference type="RefSeq" id="WP_108369223.1">
    <property type="nucleotide sequence ID" value="NZ_CP028811.1"/>
</dbReference>
<dbReference type="CDD" id="cd04647">
    <property type="entry name" value="LbH_MAT_like"/>
    <property type="match status" value="1"/>
</dbReference>
<accession>A0A2S0RBZ5</accession>
<evidence type="ECO:0000256" key="2">
    <source>
        <dbReference type="ARBA" id="ARBA00022679"/>
    </source>
</evidence>
<proteinExistence type="inferred from homology"/>
<evidence type="ECO:0000313" key="5">
    <source>
        <dbReference type="EMBL" id="AWA28631.1"/>
    </source>
</evidence>
<dbReference type="SUPFAM" id="SSF51161">
    <property type="entry name" value="Trimeric LpxA-like enzymes"/>
    <property type="match status" value="1"/>
</dbReference>
<reference evidence="5 6" key="1">
    <citation type="submission" date="2018-04" db="EMBL/GenBank/DDBJ databases">
        <title>Genome sequencing of Flavobacterium sp. HYN0048.</title>
        <authorList>
            <person name="Yi H."/>
            <person name="Baek C."/>
        </authorList>
    </citation>
    <scope>NUCLEOTIDE SEQUENCE [LARGE SCALE GENOMIC DNA]</scope>
    <source>
        <strain evidence="5 6">HYN0048</strain>
    </source>
</reference>
<gene>
    <name evidence="5" type="ORF">HYN48_00225</name>
</gene>
<evidence type="ECO:0000256" key="3">
    <source>
        <dbReference type="ARBA" id="ARBA00022737"/>
    </source>
</evidence>
<dbReference type="InterPro" id="IPR051159">
    <property type="entry name" value="Hexapeptide_acetyltransf"/>
</dbReference>
<dbReference type="AlphaFoldDB" id="A0A2S0RBZ5"/>
<dbReference type="EMBL" id="CP028811">
    <property type="protein sequence ID" value="AWA28631.1"/>
    <property type="molecule type" value="Genomic_DNA"/>
</dbReference>
<dbReference type="InterPro" id="IPR001451">
    <property type="entry name" value="Hexapep"/>
</dbReference>
<dbReference type="PANTHER" id="PTHR23416:SF23">
    <property type="entry name" value="ACETYLTRANSFERASE C18B11.09C-RELATED"/>
    <property type="match status" value="1"/>
</dbReference>
<dbReference type="PROSITE" id="PS00101">
    <property type="entry name" value="HEXAPEP_TRANSFERASES"/>
    <property type="match status" value="1"/>
</dbReference>
<dbReference type="GO" id="GO:0008374">
    <property type="term" value="F:O-acyltransferase activity"/>
    <property type="evidence" value="ECO:0007669"/>
    <property type="project" value="TreeGrafter"/>
</dbReference>
<sequence>MFKKLAHYYKLNYWDGVRHAKDMGVRLGKGCSLYSRNFGSEPYLIELGDRVQVGLDVHFFTHGASWMFREKYPDFDFFGKIKVGNNVYIGYGTIILPGVTIGSNVLIAAGSVVTKSIPDNVIAGGNPAKPIGNLSDLEDRIMDYNLNCKNMSRKEKMEFLLSQDDSKFLQK</sequence>
<evidence type="ECO:0000256" key="4">
    <source>
        <dbReference type="ARBA" id="ARBA00023315"/>
    </source>
</evidence>
<keyword evidence="4" id="KW-0012">Acyltransferase</keyword>
<evidence type="ECO:0000313" key="6">
    <source>
        <dbReference type="Proteomes" id="UP000244193"/>
    </source>
</evidence>
<keyword evidence="3" id="KW-0677">Repeat</keyword>